<sequence length="332" mass="39101">MNKTAENILFKSLIILSIFITLQSCNERKNTSLDLDKPKKLDLTKTFEYKLKHEPKIFLKYWSGMSVNEISKVDDILIKEGSIAFDRGIYTYELNNYSITIKFNFNKYDKLESITLKSDIERVYPLYQKKYNLPDLVDTNLLYQCYLDNNTDYQPVLTYKKIGSGDKLYQVPDVLLDKTPPLKSRIYFDINDEEYNSTYYTKKFYKDEFTVDKDSVFIVFQQTLKDIANPSVIWSLEKNKEAMSAQQNINGEGFGTINYPEAGITGHIIASNSRIKTVYKYYVLEQSITYFSKNEYNKRKNIIDNNIKKDSLKRQTEEDRQKERKEKSINEI</sequence>
<dbReference type="AlphaFoldDB" id="A0A4R5FB40"/>
<accession>A0A4R5FB40</accession>
<organism evidence="2 3">
    <name type="scientific">Flavobacterium rhamnosiphilum</name>
    <dbReference type="NCBI Taxonomy" id="2541724"/>
    <lineage>
        <taxon>Bacteria</taxon>
        <taxon>Pseudomonadati</taxon>
        <taxon>Bacteroidota</taxon>
        <taxon>Flavobacteriia</taxon>
        <taxon>Flavobacteriales</taxon>
        <taxon>Flavobacteriaceae</taxon>
        <taxon>Flavobacterium</taxon>
    </lineage>
</organism>
<dbReference type="OrthoDB" id="9960114at2"/>
<dbReference type="EMBL" id="SMLG01000002">
    <property type="protein sequence ID" value="TDE45826.1"/>
    <property type="molecule type" value="Genomic_DNA"/>
</dbReference>
<gene>
    <name evidence="2" type="ORF">E0I26_03825</name>
</gene>
<feature type="region of interest" description="Disordered" evidence="1">
    <location>
        <begin position="312"/>
        <end position="332"/>
    </location>
</feature>
<evidence type="ECO:0000256" key="1">
    <source>
        <dbReference type="SAM" id="MobiDB-lite"/>
    </source>
</evidence>
<name>A0A4R5FB40_9FLAO</name>
<evidence type="ECO:0000313" key="2">
    <source>
        <dbReference type="EMBL" id="TDE45826.1"/>
    </source>
</evidence>
<protein>
    <submittedName>
        <fullName evidence="2">Uncharacterized protein</fullName>
    </submittedName>
</protein>
<evidence type="ECO:0000313" key="3">
    <source>
        <dbReference type="Proteomes" id="UP000294814"/>
    </source>
</evidence>
<dbReference type="PROSITE" id="PS51257">
    <property type="entry name" value="PROKAR_LIPOPROTEIN"/>
    <property type="match status" value="1"/>
</dbReference>
<comment type="caution">
    <text evidence="2">The sequence shown here is derived from an EMBL/GenBank/DDBJ whole genome shotgun (WGS) entry which is preliminary data.</text>
</comment>
<proteinExistence type="predicted"/>
<dbReference type="Proteomes" id="UP000294814">
    <property type="component" value="Unassembled WGS sequence"/>
</dbReference>
<keyword evidence="3" id="KW-1185">Reference proteome</keyword>
<dbReference type="RefSeq" id="WP_131915181.1">
    <property type="nucleotide sequence ID" value="NZ_SMLG01000002.1"/>
</dbReference>
<reference evidence="2 3" key="1">
    <citation type="submission" date="2019-03" db="EMBL/GenBank/DDBJ databases">
        <title>Novel species of Flavobacterium.</title>
        <authorList>
            <person name="Liu Q."/>
            <person name="Xin Y.-H."/>
        </authorList>
    </citation>
    <scope>NUCLEOTIDE SEQUENCE [LARGE SCALE GENOMIC DNA]</scope>
    <source>
        <strain evidence="2 3">LB3P52</strain>
    </source>
</reference>